<name>A0A6M5YND1_9BACT</name>
<dbReference type="Proteomes" id="UP000503447">
    <property type="component" value="Chromosome"/>
</dbReference>
<sequence>MLSSAPEVCDGVPMFDPKAKCAPVEPSSSMQQCIDAYGVEGQGEWVNNTLSQQAQFWSCGMISRRPSVPTHDHDPRELARCHTLANEAARVMGSVWCMFRSGSDPETHPFFITVQHGEPIPTRIDEPLIRKVLGGTLHPEAAVRIEPLAEGTTWWQEVEEDARSMVDDQPQNRFEELVKEWRDLMKWFSVSGLSDPSFVRTTDPGKPCRNLGCVFPCFVMGVSDKGSLIGIATHVVE</sequence>
<gene>
    <name evidence="1" type="ORF">FTUN_3107</name>
</gene>
<accession>A0A6M5YND1</accession>
<dbReference type="KEGG" id="ftj:FTUN_3107"/>
<keyword evidence="2" id="KW-1185">Reference proteome</keyword>
<dbReference type="AlphaFoldDB" id="A0A6M5YND1"/>
<reference evidence="2" key="1">
    <citation type="submission" date="2020-05" db="EMBL/GenBank/DDBJ databases">
        <title>Frigoriglobus tundricola gen. nov., sp. nov., a psychrotolerant cellulolytic planctomycete of the family Gemmataceae with two divergent copies of 16S rRNA gene.</title>
        <authorList>
            <person name="Kulichevskaya I.S."/>
            <person name="Ivanova A.A."/>
            <person name="Naumoff D.G."/>
            <person name="Beletsky A.V."/>
            <person name="Rijpstra W.I.C."/>
            <person name="Sinninghe Damste J.S."/>
            <person name="Mardanov A.V."/>
            <person name="Ravin N.V."/>
            <person name="Dedysh S.N."/>
        </authorList>
    </citation>
    <scope>NUCLEOTIDE SEQUENCE [LARGE SCALE GENOMIC DNA]</scope>
    <source>
        <strain evidence="2">PL17</strain>
    </source>
</reference>
<dbReference type="EMBL" id="CP053452">
    <property type="protein sequence ID" value="QJW95557.1"/>
    <property type="molecule type" value="Genomic_DNA"/>
</dbReference>
<proteinExistence type="predicted"/>
<organism evidence="1 2">
    <name type="scientific">Frigoriglobus tundricola</name>
    <dbReference type="NCBI Taxonomy" id="2774151"/>
    <lineage>
        <taxon>Bacteria</taxon>
        <taxon>Pseudomonadati</taxon>
        <taxon>Planctomycetota</taxon>
        <taxon>Planctomycetia</taxon>
        <taxon>Gemmatales</taxon>
        <taxon>Gemmataceae</taxon>
        <taxon>Frigoriglobus</taxon>
    </lineage>
</organism>
<protein>
    <submittedName>
        <fullName evidence="1">Uncharacterized protein</fullName>
    </submittedName>
</protein>
<evidence type="ECO:0000313" key="1">
    <source>
        <dbReference type="EMBL" id="QJW95557.1"/>
    </source>
</evidence>
<evidence type="ECO:0000313" key="2">
    <source>
        <dbReference type="Proteomes" id="UP000503447"/>
    </source>
</evidence>